<feature type="compositionally biased region" description="Polar residues" evidence="1">
    <location>
        <begin position="286"/>
        <end position="295"/>
    </location>
</feature>
<feature type="compositionally biased region" description="Low complexity" evidence="1">
    <location>
        <begin position="273"/>
        <end position="285"/>
    </location>
</feature>
<evidence type="ECO:0000256" key="1">
    <source>
        <dbReference type="SAM" id="MobiDB-lite"/>
    </source>
</evidence>
<keyword evidence="3" id="KW-1185">Reference proteome</keyword>
<evidence type="ECO:0000313" key="3">
    <source>
        <dbReference type="Proteomes" id="UP000053097"/>
    </source>
</evidence>
<accession>A0A026W7C2</accession>
<feature type="region of interest" description="Disordered" evidence="1">
    <location>
        <begin position="267"/>
        <end position="295"/>
    </location>
</feature>
<dbReference type="OrthoDB" id="120976at2759"/>
<gene>
    <name evidence="2" type="ORF">X777_09270</name>
</gene>
<proteinExistence type="predicted"/>
<reference evidence="2 3" key="1">
    <citation type="journal article" date="2014" name="Curr. Biol.">
        <title>The genome of the clonal raider ant Cerapachys biroi.</title>
        <authorList>
            <person name="Oxley P.R."/>
            <person name="Ji L."/>
            <person name="Fetter-Pruneda I."/>
            <person name="McKenzie S.K."/>
            <person name="Li C."/>
            <person name="Hu H."/>
            <person name="Zhang G."/>
            <person name="Kronauer D.J."/>
        </authorList>
    </citation>
    <scope>NUCLEOTIDE SEQUENCE [LARGE SCALE GENOMIC DNA]</scope>
</reference>
<evidence type="ECO:0000313" key="2">
    <source>
        <dbReference type="EMBL" id="EZA51955.1"/>
    </source>
</evidence>
<feature type="region of interest" description="Disordered" evidence="1">
    <location>
        <begin position="175"/>
        <end position="209"/>
    </location>
</feature>
<organism evidence="2 3">
    <name type="scientific">Ooceraea biroi</name>
    <name type="common">Clonal raider ant</name>
    <name type="synonym">Cerapachys biroi</name>
    <dbReference type="NCBI Taxonomy" id="2015173"/>
    <lineage>
        <taxon>Eukaryota</taxon>
        <taxon>Metazoa</taxon>
        <taxon>Ecdysozoa</taxon>
        <taxon>Arthropoda</taxon>
        <taxon>Hexapoda</taxon>
        <taxon>Insecta</taxon>
        <taxon>Pterygota</taxon>
        <taxon>Neoptera</taxon>
        <taxon>Endopterygota</taxon>
        <taxon>Hymenoptera</taxon>
        <taxon>Apocrita</taxon>
        <taxon>Aculeata</taxon>
        <taxon>Formicoidea</taxon>
        <taxon>Formicidae</taxon>
        <taxon>Dorylinae</taxon>
        <taxon>Ooceraea</taxon>
    </lineage>
</organism>
<dbReference type="STRING" id="2015173.A0A026W7C2"/>
<protein>
    <submittedName>
        <fullName evidence="2">Uncharacterized protein</fullName>
    </submittedName>
</protein>
<dbReference type="OMA" id="DHREGRH"/>
<name>A0A026W7C2_OOCBI</name>
<dbReference type="EMBL" id="KK107364">
    <property type="protein sequence ID" value="EZA51955.1"/>
    <property type="molecule type" value="Genomic_DNA"/>
</dbReference>
<feature type="compositionally biased region" description="Low complexity" evidence="1">
    <location>
        <begin position="200"/>
        <end position="209"/>
    </location>
</feature>
<sequence>MRVEIPVGEVLWLWKAGKQQTESYGFRLAFGEALVLFHIALSELLERLVKHTLLRSGYARMAGKLVKSPVTIGCLQSFGSRGSEAEEEGGGIGGSSGGGGTSMCCVLQGAERVFPSAGNGGKHGTGAGGGKVIGGTPVNAQDLPLESLWAAGLDEGMGFPQRCSYANQHSTLAATSATANHASPANHDELWRERNLTHRTPTTSTGIDSSITDEIWTSASEVRRFCRTSTTSTGIGSSLNLHENNRSLESRDGDFYSTDIEDSKDTSYRRFYPTTPTTSGLGSSSDRQSVETQCGSRDLPDHLWAAAMEDGFSRFNAMKSLQTITRQPRPNHDWVKTERISRFTKHRTISQSPQHEQEIWTSKLNESAVVSGYATQRNLGPHKCHHQARRSFSTSIVADLAITPDGSQQSLGSAEFLVSLDVVSVSCLDL</sequence>
<dbReference type="Proteomes" id="UP000053097">
    <property type="component" value="Unassembled WGS sequence"/>
</dbReference>
<dbReference type="AlphaFoldDB" id="A0A026W7C2"/>
<feature type="compositionally biased region" description="Basic and acidic residues" evidence="1">
    <location>
        <begin position="186"/>
        <end position="196"/>
    </location>
</feature>